<name>A0ABS4GGB1_9FIRM</name>
<keyword evidence="1" id="KW-1133">Transmembrane helix</keyword>
<dbReference type="EMBL" id="JAGGKS010000008">
    <property type="protein sequence ID" value="MBP1926726.1"/>
    <property type="molecule type" value="Genomic_DNA"/>
</dbReference>
<evidence type="ECO:0000256" key="1">
    <source>
        <dbReference type="SAM" id="Phobius"/>
    </source>
</evidence>
<keyword evidence="1" id="KW-0472">Membrane</keyword>
<keyword evidence="1" id="KW-0812">Transmembrane</keyword>
<feature type="transmembrane region" description="Helical" evidence="1">
    <location>
        <begin position="7"/>
        <end position="26"/>
    </location>
</feature>
<keyword evidence="3" id="KW-1185">Reference proteome</keyword>
<feature type="transmembrane region" description="Helical" evidence="1">
    <location>
        <begin position="64"/>
        <end position="88"/>
    </location>
</feature>
<proteinExistence type="predicted"/>
<comment type="caution">
    <text evidence="2">The sequence shown here is derived from an EMBL/GenBank/DDBJ whole genome shotgun (WGS) entry which is preliminary data.</text>
</comment>
<dbReference type="Proteomes" id="UP001519342">
    <property type="component" value="Unassembled WGS sequence"/>
</dbReference>
<sequence length="110" mass="12742">MIAKKDVALIGNEIIGTIATFIYTLIMHYKDNISWYVKGLFLNTPVRLELTAKDIQEIEEFDNFITQATSGFLIIIFISVTSITLIHLKEYCNNKYLNRIVDEYDENKCV</sequence>
<reference evidence="2 3" key="1">
    <citation type="submission" date="2021-03" db="EMBL/GenBank/DDBJ databases">
        <title>Genomic Encyclopedia of Type Strains, Phase IV (KMG-IV): sequencing the most valuable type-strain genomes for metagenomic binning, comparative biology and taxonomic classification.</title>
        <authorList>
            <person name="Goeker M."/>
        </authorList>
    </citation>
    <scope>NUCLEOTIDE SEQUENCE [LARGE SCALE GENOMIC DNA]</scope>
    <source>
        <strain evidence="2 3">DSM 24004</strain>
    </source>
</reference>
<evidence type="ECO:0000313" key="3">
    <source>
        <dbReference type="Proteomes" id="UP001519342"/>
    </source>
</evidence>
<accession>A0ABS4GGB1</accession>
<evidence type="ECO:0000313" key="2">
    <source>
        <dbReference type="EMBL" id="MBP1926726.1"/>
    </source>
</evidence>
<gene>
    <name evidence="2" type="ORF">J2Z76_002596</name>
</gene>
<organism evidence="2 3">
    <name type="scientific">Sedimentibacter acidaminivorans</name>
    <dbReference type="NCBI Taxonomy" id="913099"/>
    <lineage>
        <taxon>Bacteria</taxon>
        <taxon>Bacillati</taxon>
        <taxon>Bacillota</taxon>
        <taxon>Tissierellia</taxon>
        <taxon>Sedimentibacter</taxon>
    </lineage>
</organism>
<protein>
    <submittedName>
        <fullName evidence="2">Uncharacterized protein</fullName>
    </submittedName>
</protein>
<dbReference type="RefSeq" id="WP_209512455.1">
    <property type="nucleotide sequence ID" value="NZ_JAGGKS010000008.1"/>
</dbReference>